<dbReference type="InterPro" id="IPR055425">
    <property type="entry name" value="IgD1_Trs65"/>
</dbReference>
<dbReference type="GO" id="GO:0065003">
    <property type="term" value="P:protein-containing complex assembly"/>
    <property type="evidence" value="ECO:0007669"/>
    <property type="project" value="EnsemblFungi"/>
</dbReference>
<accession>A0A1G4J841</accession>
<gene>
    <name evidence="3" type="ORF">LADA_0D11144G</name>
</gene>
<dbReference type="Proteomes" id="UP000190274">
    <property type="component" value="Chromosome D"/>
</dbReference>
<reference evidence="3 4" key="1">
    <citation type="submission" date="2016-03" db="EMBL/GenBank/DDBJ databases">
        <authorList>
            <person name="Devillers H."/>
        </authorList>
    </citation>
    <scope>NUCLEOTIDE SEQUENCE [LARGE SCALE GENOMIC DNA]</scope>
    <source>
        <strain evidence="3">CBS 10888</strain>
    </source>
</reference>
<keyword evidence="4" id="KW-1185">Reference proteome</keyword>
<evidence type="ECO:0000313" key="4">
    <source>
        <dbReference type="Proteomes" id="UP000190274"/>
    </source>
</evidence>
<dbReference type="InterPro" id="IPR055426">
    <property type="entry name" value="IgD2_Trs65"/>
</dbReference>
<sequence length="480" mass="54684">MFWWTLWTHQVCLRRYSTLRMKILIPLDKTSSSDVETLRRSHLERKFIVFDEDLRIFFHPEPNTVIETVRVYINEACVYNCDKTEECLETSDNGLLELKRSIASEYIFHSTIVMNNGHKNLWRIKVETAQDVDSKPNENGEECSRSDEMLLPSFEPLGSAIPVEKVFDPSLQQTLTTTEVVYPIHTLLNVRLRNVAVPIKQCIYSCLDLQTSRACYNLLHQYELSNFHISIESVDYRLIRNYSNVAVKPLCPLSSSLKLGLSEGYSVNFQLPQTKNLESHRVKVSVRYIVHAHPFEFAIETKWETDVTLRKQQGMAGYPSQPTSVMSTPMLTPSMKFNSSFHSLVSPSKLSNVKFNFLTPQRTFSRGTKFSLSLQIVNNSQAPIDCVVYSSKNAVAPQGQYPVEKEYLLHKQWVKNTDAIVLLSNDLKLPTVPPTETLSADVEFFALLPGYYHGISGLKILDLTSQETASVGNGIKLLIE</sequence>
<name>A0A1G4J841_9SACH</name>
<dbReference type="GO" id="GO:0005802">
    <property type="term" value="C:trans-Golgi network"/>
    <property type="evidence" value="ECO:0007669"/>
    <property type="project" value="EnsemblFungi"/>
</dbReference>
<evidence type="ECO:0000259" key="2">
    <source>
        <dbReference type="Pfam" id="PF23646"/>
    </source>
</evidence>
<proteinExistence type="predicted"/>
<dbReference type="Pfam" id="PF23646">
    <property type="entry name" value="IgD2_Trs65"/>
    <property type="match status" value="1"/>
</dbReference>
<dbReference type="GO" id="GO:1990071">
    <property type="term" value="C:TRAPPII protein complex"/>
    <property type="evidence" value="ECO:0007669"/>
    <property type="project" value="EnsemblFungi"/>
</dbReference>
<dbReference type="PANTHER" id="PTHR28159:SF1">
    <property type="entry name" value="TRAFFICKING PROTEIN PARTICLE COMPLEX II-SPECIFIC SUBUNIT 65"/>
    <property type="match status" value="1"/>
</dbReference>
<feature type="domain" description="Trafficking protein particle complex II-specific subunit 65 IgD2" evidence="2">
    <location>
        <begin position="187"/>
        <end position="307"/>
    </location>
</feature>
<dbReference type="InterPro" id="IPR024662">
    <property type="entry name" value="Trs65"/>
</dbReference>
<evidence type="ECO:0000313" key="3">
    <source>
        <dbReference type="EMBL" id="SCU85959.1"/>
    </source>
</evidence>
<evidence type="ECO:0000259" key="1">
    <source>
        <dbReference type="Pfam" id="PF23645"/>
    </source>
</evidence>
<dbReference type="OrthoDB" id="4048430at2759"/>
<dbReference type="AlphaFoldDB" id="A0A1G4J841"/>
<dbReference type="Pfam" id="PF23645">
    <property type="entry name" value="IgD1_Trs65"/>
    <property type="match status" value="1"/>
</dbReference>
<dbReference type="GO" id="GO:0006891">
    <property type="term" value="P:intra-Golgi vesicle-mediated transport"/>
    <property type="evidence" value="ECO:0007669"/>
    <property type="project" value="EnsemblFungi"/>
</dbReference>
<dbReference type="GO" id="GO:0005085">
    <property type="term" value="F:guanyl-nucleotide exchange factor activity"/>
    <property type="evidence" value="ECO:0007669"/>
    <property type="project" value="EnsemblFungi"/>
</dbReference>
<organism evidence="3 4">
    <name type="scientific">Lachancea dasiensis</name>
    <dbReference type="NCBI Taxonomy" id="1072105"/>
    <lineage>
        <taxon>Eukaryota</taxon>
        <taxon>Fungi</taxon>
        <taxon>Dikarya</taxon>
        <taxon>Ascomycota</taxon>
        <taxon>Saccharomycotina</taxon>
        <taxon>Saccharomycetes</taxon>
        <taxon>Saccharomycetales</taxon>
        <taxon>Saccharomycetaceae</taxon>
        <taxon>Lachancea</taxon>
    </lineage>
</organism>
<protein>
    <submittedName>
        <fullName evidence="3">LADA_0D11144g1_1</fullName>
    </submittedName>
</protein>
<dbReference type="STRING" id="1266660.A0A1G4J841"/>
<dbReference type="EMBL" id="LT598454">
    <property type="protein sequence ID" value="SCU85959.1"/>
    <property type="molecule type" value="Genomic_DNA"/>
</dbReference>
<dbReference type="PANTHER" id="PTHR28159">
    <property type="entry name" value="TRAFFICKING PROTEIN PARTICLE COMPLEX II-SPECIFIC SUBUNIT 65"/>
    <property type="match status" value="1"/>
</dbReference>
<feature type="domain" description="Trafficking protein particle complex II-specific subunit 65 IgD1" evidence="1">
    <location>
        <begin position="24"/>
        <end position="158"/>
    </location>
</feature>